<comment type="caution">
    <text evidence="1">The sequence shown here is derived from an EMBL/GenBank/DDBJ whole genome shotgun (WGS) entry which is preliminary data.</text>
</comment>
<dbReference type="AlphaFoldDB" id="L8JMJ7"/>
<accession>L8JMJ7</accession>
<evidence type="ECO:0000313" key="2">
    <source>
        <dbReference type="Proteomes" id="UP000011135"/>
    </source>
</evidence>
<keyword evidence="2" id="KW-1185">Reference proteome</keyword>
<protein>
    <submittedName>
        <fullName evidence="1">Uncharacterized protein</fullName>
    </submittedName>
</protein>
<proteinExistence type="predicted"/>
<evidence type="ECO:0000313" key="1">
    <source>
        <dbReference type="EMBL" id="ELR69453.1"/>
    </source>
</evidence>
<dbReference type="STRING" id="1237149.C900_04985"/>
<reference evidence="1 2" key="1">
    <citation type="submission" date="2012-12" db="EMBL/GenBank/DDBJ databases">
        <title>Genome assembly of Fulvivirga imtechensis AK7.</title>
        <authorList>
            <person name="Nupur N."/>
            <person name="Khatri I."/>
            <person name="Kumar R."/>
            <person name="Subramanian S."/>
            <person name="Pinnaka A."/>
        </authorList>
    </citation>
    <scope>NUCLEOTIDE SEQUENCE [LARGE SCALE GENOMIC DNA]</scope>
    <source>
        <strain evidence="1 2">AK7</strain>
    </source>
</reference>
<dbReference type="EMBL" id="AMZN01000072">
    <property type="protein sequence ID" value="ELR69453.1"/>
    <property type="molecule type" value="Genomic_DNA"/>
</dbReference>
<sequence length="45" mass="5407">MVAEADEVKIRKRETNNFFKTSKTSYSGKVNHIYYKKYSQHTFCK</sequence>
<organism evidence="1 2">
    <name type="scientific">Fulvivirga imtechensis AK7</name>
    <dbReference type="NCBI Taxonomy" id="1237149"/>
    <lineage>
        <taxon>Bacteria</taxon>
        <taxon>Pseudomonadati</taxon>
        <taxon>Bacteroidota</taxon>
        <taxon>Cytophagia</taxon>
        <taxon>Cytophagales</taxon>
        <taxon>Fulvivirgaceae</taxon>
        <taxon>Fulvivirga</taxon>
    </lineage>
</organism>
<name>L8JMJ7_9BACT</name>
<gene>
    <name evidence="1" type="ORF">C900_04985</name>
</gene>
<dbReference type="Proteomes" id="UP000011135">
    <property type="component" value="Unassembled WGS sequence"/>
</dbReference>